<keyword evidence="3" id="KW-1185">Reference proteome</keyword>
<evidence type="ECO:0000313" key="2">
    <source>
        <dbReference type="EMBL" id="GAA3049634.1"/>
    </source>
</evidence>
<name>A0ABP6LLR5_9ACTN</name>
<feature type="transmembrane region" description="Helical" evidence="1">
    <location>
        <begin position="52"/>
        <end position="73"/>
    </location>
</feature>
<comment type="caution">
    <text evidence="2">The sequence shown here is derived from an EMBL/GenBank/DDBJ whole genome shotgun (WGS) entry which is preliminary data.</text>
</comment>
<organism evidence="2 3">
    <name type="scientific">Streptomyces glomeratus</name>
    <dbReference type="NCBI Taxonomy" id="284452"/>
    <lineage>
        <taxon>Bacteria</taxon>
        <taxon>Bacillati</taxon>
        <taxon>Actinomycetota</taxon>
        <taxon>Actinomycetes</taxon>
        <taxon>Kitasatosporales</taxon>
        <taxon>Streptomycetaceae</taxon>
        <taxon>Streptomyces</taxon>
    </lineage>
</organism>
<feature type="transmembrane region" description="Helical" evidence="1">
    <location>
        <begin position="94"/>
        <end position="114"/>
    </location>
</feature>
<evidence type="ECO:0000313" key="3">
    <source>
        <dbReference type="Proteomes" id="UP001501532"/>
    </source>
</evidence>
<evidence type="ECO:0000256" key="1">
    <source>
        <dbReference type="SAM" id="Phobius"/>
    </source>
</evidence>
<sequence length="223" mass="22528">MVSAVADGCLRVPVLLPPVWRALPWRALGAAAGAGLAAAAVARLVPGGPDPAFALVLLRCAAVAFALGLAFLLDDPARHITAAVPTRRAVRTGLRMALAVPLAAVCWTVALLLIPGRTRPPAGDVTLEAAVLAALALTGAAAAVRCTDEPQPGAAVAVTSAAGTALALLLPERWALFVAAGSPDWAVAHQRWAALLALTVAAGTALLPEPLRRGPSLALRPPH</sequence>
<gene>
    <name evidence="2" type="ORF">GCM10010448_35790</name>
</gene>
<proteinExistence type="predicted"/>
<keyword evidence="1" id="KW-0812">Transmembrane</keyword>
<dbReference type="Proteomes" id="UP001501532">
    <property type="component" value="Unassembled WGS sequence"/>
</dbReference>
<reference evidence="3" key="1">
    <citation type="journal article" date="2019" name="Int. J. Syst. Evol. Microbiol.">
        <title>The Global Catalogue of Microorganisms (GCM) 10K type strain sequencing project: providing services to taxonomists for standard genome sequencing and annotation.</title>
        <authorList>
            <consortium name="The Broad Institute Genomics Platform"/>
            <consortium name="The Broad Institute Genome Sequencing Center for Infectious Disease"/>
            <person name="Wu L."/>
            <person name="Ma J."/>
        </authorList>
    </citation>
    <scope>NUCLEOTIDE SEQUENCE [LARGE SCALE GENOMIC DNA]</scope>
    <source>
        <strain evidence="3">JCM 9091</strain>
    </source>
</reference>
<keyword evidence="1" id="KW-1133">Transmembrane helix</keyword>
<keyword evidence="1" id="KW-0472">Membrane</keyword>
<dbReference type="EMBL" id="BAAAUF010000029">
    <property type="protein sequence ID" value="GAA3049634.1"/>
    <property type="molecule type" value="Genomic_DNA"/>
</dbReference>
<feature type="transmembrane region" description="Helical" evidence="1">
    <location>
        <begin position="126"/>
        <end position="146"/>
    </location>
</feature>
<protein>
    <submittedName>
        <fullName evidence="2">ABC transporter</fullName>
    </submittedName>
</protein>
<accession>A0ABP6LLR5</accession>